<dbReference type="PROSITE" id="PS51779">
    <property type="entry name" value="POTRA"/>
    <property type="match status" value="1"/>
</dbReference>
<dbReference type="AlphaFoldDB" id="D2N2G8"/>
<dbReference type="Gene3D" id="3.10.20.310">
    <property type="entry name" value="membrane protein fhac"/>
    <property type="match status" value="1"/>
</dbReference>
<feature type="transmembrane region" description="Helical" evidence="9">
    <location>
        <begin position="59"/>
        <end position="80"/>
    </location>
</feature>
<dbReference type="GO" id="GO:0016020">
    <property type="term" value="C:membrane"/>
    <property type="evidence" value="ECO:0007669"/>
    <property type="project" value="UniProtKB-SubCell"/>
</dbReference>
<dbReference type="InterPro" id="IPR034746">
    <property type="entry name" value="POTRA"/>
</dbReference>
<evidence type="ECO:0000256" key="3">
    <source>
        <dbReference type="ARBA" id="ARBA00022618"/>
    </source>
</evidence>
<keyword evidence="2" id="KW-1003">Cell membrane</keyword>
<evidence type="ECO:0000259" key="10">
    <source>
        <dbReference type="PROSITE" id="PS51779"/>
    </source>
</evidence>
<dbReference type="EMBL" id="AM905291">
    <property type="protein sequence ID" value="CAP18779.1"/>
    <property type="molecule type" value="Genomic_DNA"/>
</dbReference>
<feature type="region of interest" description="Disordered" evidence="8">
    <location>
        <begin position="1"/>
        <end position="25"/>
    </location>
</feature>
<organism evidence="11">
    <name type="scientific">Akkermansia muciniphila</name>
    <dbReference type="NCBI Taxonomy" id="239935"/>
    <lineage>
        <taxon>Bacteria</taxon>
        <taxon>Pseudomonadati</taxon>
        <taxon>Verrucomicrobiota</taxon>
        <taxon>Verrucomicrobiia</taxon>
        <taxon>Verrucomicrobiales</taxon>
        <taxon>Akkermansiaceae</taxon>
        <taxon>Akkermansia</taxon>
    </lineage>
</organism>
<keyword evidence="3 11" id="KW-0132">Cell division</keyword>
<evidence type="ECO:0000256" key="2">
    <source>
        <dbReference type="ARBA" id="ARBA00022475"/>
    </source>
</evidence>
<evidence type="ECO:0000256" key="7">
    <source>
        <dbReference type="ARBA" id="ARBA00023306"/>
    </source>
</evidence>
<proteinExistence type="predicted"/>
<evidence type="ECO:0000256" key="1">
    <source>
        <dbReference type="ARBA" id="ARBA00004370"/>
    </source>
</evidence>
<comment type="subcellular location">
    <subcellularLocation>
        <location evidence="1">Membrane</location>
    </subcellularLocation>
</comment>
<evidence type="ECO:0000256" key="5">
    <source>
        <dbReference type="ARBA" id="ARBA00022989"/>
    </source>
</evidence>
<evidence type="ECO:0000256" key="8">
    <source>
        <dbReference type="SAM" id="MobiDB-lite"/>
    </source>
</evidence>
<protein>
    <submittedName>
        <fullName evidence="11">Putative cell division protein ftsQ</fullName>
    </submittedName>
</protein>
<evidence type="ECO:0000313" key="11">
    <source>
        <dbReference type="EMBL" id="CAP18779.1"/>
    </source>
</evidence>
<keyword evidence="4 9" id="KW-0812">Transmembrane</keyword>
<dbReference type="InterPro" id="IPR013685">
    <property type="entry name" value="POTRA_FtsQ_type"/>
</dbReference>
<feature type="domain" description="POTRA" evidence="10">
    <location>
        <begin position="90"/>
        <end position="160"/>
    </location>
</feature>
<gene>
    <name evidence="11" type="primary">ftsQ</name>
</gene>
<evidence type="ECO:0000256" key="9">
    <source>
        <dbReference type="SAM" id="Phobius"/>
    </source>
</evidence>
<keyword evidence="5 9" id="KW-1133">Transmembrane helix</keyword>
<name>D2N2G8_9BACT</name>
<keyword evidence="6 9" id="KW-0472">Membrane</keyword>
<keyword evidence="7" id="KW-0131">Cell cycle</keyword>
<sequence>MTEGGESPLPHPPMSHKATTPVPRSAKRPEMLLLEREARKETIERKGKNYRFWLFRRKLYHIVTIYALIFGLIGAIVFLWKDYILKYDWLSIDTVTLKSNGIFNSEQAFSVMGIGPQDNIFSIDAAELEQRLKKCPAIRRASVKRQISSNPTLLVDIDARIPVAWIDCPELGIHPGDATYGALADKEGVIFPCMEQVHMPYIREKRMPSVTLRPPSSGKLSYGVSIRELEAPMKLIELLSGTVTEYLPSIVSITTPNDWSFCVRFTNDCQATFSHYGLEHQVEKLSRALRHARQTHRKISSINLIPEHNIPVIFDDSYEDIPLAEPIEE</sequence>
<dbReference type="Pfam" id="PF08478">
    <property type="entry name" value="POTRA_1"/>
    <property type="match status" value="1"/>
</dbReference>
<dbReference type="GO" id="GO:0051301">
    <property type="term" value="P:cell division"/>
    <property type="evidence" value="ECO:0007669"/>
    <property type="project" value="UniProtKB-KW"/>
</dbReference>
<evidence type="ECO:0000256" key="4">
    <source>
        <dbReference type="ARBA" id="ARBA00022692"/>
    </source>
</evidence>
<accession>D2N2G8</accession>
<evidence type="ECO:0000256" key="6">
    <source>
        <dbReference type="ARBA" id="ARBA00023136"/>
    </source>
</evidence>
<reference evidence="11" key="1">
    <citation type="journal article" date="2008" name="J. Bacteriol.">
        <title>Characterization and Evolution of Cell Division and Cell Wall Synthesis Genes in the Bacterial Phyla Verrucomicrobia, Lentisphaerae, Chlamydiae, and Planctomycetes and Phylogenetic Comparison with rRNA Genes .</title>
        <authorList>
            <person name="Pilhofer M."/>
            <person name="Rappl K."/>
            <person name="Eckl C."/>
            <person name="Bauer A.P."/>
            <person name="Ludwig W."/>
            <person name="Schleifer K.H."/>
            <person name="Petroni G."/>
        </authorList>
    </citation>
    <scope>NUCLEOTIDE SEQUENCE</scope>
    <source>
        <strain evidence="11">CIP107961</strain>
    </source>
</reference>